<dbReference type="InterPro" id="IPR050570">
    <property type="entry name" value="Cell_wall_metabolism_enzyme"/>
</dbReference>
<feature type="region of interest" description="Disordered" evidence="1">
    <location>
        <begin position="19"/>
        <end position="48"/>
    </location>
</feature>
<organism evidence="3 4">
    <name type="scientific">Paenibacillus sepulcri</name>
    <dbReference type="NCBI Taxonomy" id="359917"/>
    <lineage>
        <taxon>Bacteria</taxon>
        <taxon>Bacillati</taxon>
        <taxon>Bacillota</taxon>
        <taxon>Bacilli</taxon>
        <taxon>Bacillales</taxon>
        <taxon>Paenibacillaceae</taxon>
        <taxon>Paenibacillus</taxon>
    </lineage>
</organism>
<reference evidence="3 4" key="1">
    <citation type="submission" date="2021-07" db="EMBL/GenBank/DDBJ databases">
        <title>Paenibacillus radiodurans sp. nov., isolated from the southeastern edge of Tengger Desert.</title>
        <authorList>
            <person name="Zhang G."/>
        </authorList>
    </citation>
    <scope>NUCLEOTIDE SEQUENCE [LARGE SCALE GENOMIC DNA]</scope>
    <source>
        <strain evidence="3 4">CCM 7311</strain>
    </source>
</reference>
<keyword evidence="4" id="KW-1185">Reference proteome</keyword>
<dbReference type="SUPFAM" id="SSF51261">
    <property type="entry name" value="Duplicated hybrid motif"/>
    <property type="match status" value="1"/>
</dbReference>
<protein>
    <submittedName>
        <fullName evidence="3">M23 family metallopeptidase</fullName>
    </submittedName>
</protein>
<name>A0ABS7CJY9_9BACL</name>
<sequence>GIKVEKGQTVKRGQKIAEVGSTGDSTGNHLHFEVRKNEVPVNPAPYLK</sequence>
<comment type="caution">
    <text evidence="3">The sequence shown here is derived from an EMBL/GenBank/DDBJ whole genome shotgun (WGS) entry which is preliminary data.</text>
</comment>
<dbReference type="InterPro" id="IPR011055">
    <property type="entry name" value="Dup_hybrid_motif"/>
</dbReference>
<dbReference type="CDD" id="cd12797">
    <property type="entry name" value="M23_peptidase"/>
    <property type="match status" value="1"/>
</dbReference>
<dbReference type="Proteomes" id="UP001519887">
    <property type="component" value="Unassembled WGS sequence"/>
</dbReference>
<gene>
    <name evidence="3" type="ORF">K0U00_43055</name>
</gene>
<evidence type="ECO:0000313" key="3">
    <source>
        <dbReference type="EMBL" id="MBW7460861.1"/>
    </source>
</evidence>
<dbReference type="Gene3D" id="2.70.70.10">
    <property type="entry name" value="Glucose Permease (Domain IIA)"/>
    <property type="match status" value="1"/>
</dbReference>
<feature type="non-terminal residue" evidence="3">
    <location>
        <position position="1"/>
    </location>
</feature>
<accession>A0ABS7CJY9</accession>
<dbReference type="PANTHER" id="PTHR21666">
    <property type="entry name" value="PEPTIDASE-RELATED"/>
    <property type="match status" value="1"/>
</dbReference>
<dbReference type="Pfam" id="PF01551">
    <property type="entry name" value="Peptidase_M23"/>
    <property type="match status" value="1"/>
</dbReference>
<evidence type="ECO:0000256" key="1">
    <source>
        <dbReference type="SAM" id="MobiDB-lite"/>
    </source>
</evidence>
<dbReference type="InterPro" id="IPR016047">
    <property type="entry name" value="M23ase_b-sheet_dom"/>
</dbReference>
<dbReference type="PANTHER" id="PTHR21666:SF270">
    <property type="entry name" value="MUREIN HYDROLASE ACTIVATOR ENVC"/>
    <property type="match status" value="1"/>
</dbReference>
<evidence type="ECO:0000259" key="2">
    <source>
        <dbReference type="Pfam" id="PF01551"/>
    </source>
</evidence>
<feature type="domain" description="M23ase beta-sheet core" evidence="2">
    <location>
        <begin position="2"/>
        <end position="43"/>
    </location>
</feature>
<evidence type="ECO:0000313" key="4">
    <source>
        <dbReference type="Proteomes" id="UP001519887"/>
    </source>
</evidence>
<dbReference type="EMBL" id="JAHZIK010002513">
    <property type="protein sequence ID" value="MBW7460861.1"/>
    <property type="molecule type" value="Genomic_DNA"/>
</dbReference>
<proteinExistence type="predicted"/>